<evidence type="ECO:0000313" key="2">
    <source>
        <dbReference type="WBParaSite" id="nRc.2.0.1.t18111-RA"/>
    </source>
</evidence>
<accession>A0A915IWE7</accession>
<sequence length="99" mass="10957">MTLKRELASIPPEAEEEPAAFLNEEQTFRHKQVIETFLTKMPVFYQLAISEQAKTFMNVQQLANAVTKACSVLNATKAEIGTAEQPILVNQAVLDAIPP</sequence>
<organism evidence="1 2">
    <name type="scientific">Romanomermis culicivorax</name>
    <name type="common">Nematode worm</name>
    <dbReference type="NCBI Taxonomy" id="13658"/>
    <lineage>
        <taxon>Eukaryota</taxon>
        <taxon>Metazoa</taxon>
        <taxon>Ecdysozoa</taxon>
        <taxon>Nematoda</taxon>
        <taxon>Enoplea</taxon>
        <taxon>Dorylaimia</taxon>
        <taxon>Mermithida</taxon>
        <taxon>Mermithoidea</taxon>
        <taxon>Mermithidae</taxon>
        <taxon>Romanomermis</taxon>
    </lineage>
</organism>
<dbReference type="AlphaFoldDB" id="A0A915IWE7"/>
<reference evidence="2" key="1">
    <citation type="submission" date="2022-11" db="UniProtKB">
        <authorList>
            <consortium name="WormBaseParasite"/>
        </authorList>
    </citation>
    <scope>IDENTIFICATION</scope>
</reference>
<proteinExistence type="predicted"/>
<dbReference type="Proteomes" id="UP000887565">
    <property type="component" value="Unplaced"/>
</dbReference>
<evidence type="ECO:0000313" key="1">
    <source>
        <dbReference type="Proteomes" id="UP000887565"/>
    </source>
</evidence>
<name>A0A915IWE7_ROMCU</name>
<keyword evidence="1" id="KW-1185">Reference proteome</keyword>
<protein>
    <submittedName>
        <fullName evidence="2">Uncharacterized protein</fullName>
    </submittedName>
</protein>
<dbReference type="WBParaSite" id="nRc.2.0.1.t18111-RA">
    <property type="protein sequence ID" value="nRc.2.0.1.t18111-RA"/>
    <property type="gene ID" value="nRc.2.0.1.g18111"/>
</dbReference>